<keyword evidence="4" id="KW-1185">Reference proteome</keyword>
<evidence type="ECO:0000313" key="3">
    <source>
        <dbReference type="EMBL" id="KAJ8474856.1"/>
    </source>
</evidence>
<feature type="transmembrane region" description="Helical" evidence="2">
    <location>
        <begin position="123"/>
        <end position="141"/>
    </location>
</feature>
<keyword evidence="2" id="KW-0472">Membrane</keyword>
<accession>A0AAD7TR29</accession>
<protein>
    <submittedName>
        <fullName evidence="3">Uncharacterized protein</fullName>
    </submittedName>
</protein>
<proteinExistence type="predicted"/>
<sequence length="388" mass="41693">MVPVERVRAILEASRAGGSASTSANGSREYMPLSPRSEQAPGGGESAAEAQQANGGANGAAANAKPGRRAQRREPISVEDAVRMAVDQDVEQLIHLQEREELEEVYGMPVIYIPVFVPCLQRIDSFLFSLGYTLILAWAYLRSPLSFPPEYEPPGPPGMYSSRALVLAFPLVVLVHVCLSVLHSPPVLPRIGVHTTAYVGLLVGLGGFFTGLVSPRSVKTTTLATTAPQTPLVLDHHHHLSLHLRCAALSFRRPPLLLNEPPAYRLVTSDACARIAIYALLRGVAYAAIRPDMAWVQSSDASTAALSEPLSSTTSTTTSLRLPVYIPSRELPVFRDAALGPAYPRRESSRALSQVLQTITPHPPLGTQALAAAHTHRLLLVLAIGIAR</sequence>
<evidence type="ECO:0000313" key="4">
    <source>
        <dbReference type="Proteomes" id="UP001215151"/>
    </source>
</evidence>
<reference evidence="3" key="1">
    <citation type="submission" date="2022-11" db="EMBL/GenBank/DDBJ databases">
        <title>Genome Sequence of Cubamyces cubensis.</title>
        <authorList>
            <person name="Buettner E."/>
        </authorList>
    </citation>
    <scope>NUCLEOTIDE SEQUENCE</scope>
    <source>
        <strain evidence="3">MPL-01</strain>
    </source>
</reference>
<feature type="transmembrane region" description="Helical" evidence="2">
    <location>
        <begin position="161"/>
        <end position="183"/>
    </location>
</feature>
<feature type="compositionally biased region" description="Low complexity" evidence="1">
    <location>
        <begin position="46"/>
        <end position="64"/>
    </location>
</feature>
<gene>
    <name evidence="3" type="ORF">ONZ51_g6951</name>
</gene>
<evidence type="ECO:0000256" key="2">
    <source>
        <dbReference type="SAM" id="Phobius"/>
    </source>
</evidence>
<dbReference type="Proteomes" id="UP001215151">
    <property type="component" value="Unassembled WGS sequence"/>
</dbReference>
<dbReference type="AlphaFoldDB" id="A0AAD7TR29"/>
<evidence type="ECO:0000256" key="1">
    <source>
        <dbReference type="SAM" id="MobiDB-lite"/>
    </source>
</evidence>
<name>A0AAD7TR29_9APHY</name>
<comment type="caution">
    <text evidence="3">The sequence shown here is derived from an EMBL/GenBank/DDBJ whole genome shotgun (WGS) entry which is preliminary data.</text>
</comment>
<feature type="region of interest" description="Disordered" evidence="1">
    <location>
        <begin position="12"/>
        <end position="74"/>
    </location>
</feature>
<feature type="compositionally biased region" description="Low complexity" evidence="1">
    <location>
        <begin position="13"/>
        <end position="27"/>
    </location>
</feature>
<keyword evidence="2" id="KW-0812">Transmembrane</keyword>
<organism evidence="3 4">
    <name type="scientific">Trametes cubensis</name>
    <dbReference type="NCBI Taxonomy" id="1111947"/>
    <lineage>
        <taxon>Eukaryota</taxon>
        <taxon>Fungi</taxon>
        <taxon>Dikarya</taxon>
        <taxon>Basidiomycota</taxon>
        <taxon>Agaricomycotina</taxon>
        <taxon>Agaricomycetes</taxon>
        <taxon>Polyporales</taxon>
        <taxon>Polyporaceae</taxon>
        <taxon>Trametes</taxon>
    </lineage>
</organism>
<dbReference type="EMBL" id="JAPEVG010000175">
    <property type="protein sequence ID" value="KAJ8474856.1"/>
    <property type="molecule type" value="Genomic_DNA"/>
</dbReference>
<feature type="transmembrane region" description="Helical" evidence="2">
    <location>
        <begin position="195"/>
        <end position="213"/>
    </location>
</feature>
<keyword evidence="2" id="KW-1133">Transmembrane helix</keyword>